<comment type="caution">
    <text evidence="9">The sequence shown here is derived from an EMBL/GenBank/DDBJ whole genome shotgun (WGS) entry which is preliminary data.</text>
</comment>
<dbReference type="GO" id="GO:0004816">
    <property type="term" value="F:asparagine-tRNA ligase activity"/>
    <property type="evidence" value="ECO:0007669"/>
    <property type="project" value="UniProtKB-EC"/>
</dbReference>
<dbReference type="PRINTS" id="PR01042">
    <property type="entry name" value="TRNASYNTHASP"/>
</dbReference>
<organism evidence="9 10">
    <name type="scientific">Protomyces lactucae-debilis</name>
    <dbReference type="NCBI Taxonomy" id="2754530"/>
    <lineage>
        <taxon>Eukaryota</taxon>
        <taxon>Fungi</taxon>
        <taxon>Dikarya</taxon>
        <taxon>Ascomycota</taxon>
        <taxon>Taphrinomycotina</taxon>
        <taxon>Taphrinomycetes</taxon>
        <taxon>Taphrinales</taxon>
        <taxon>Protomycetaceae</taxon>
        <taxon>Protomyces</taxon>
    </lineage>
</organism>
<evidence type="ECO:0000256" key="7">
    <source>
        <dbReference type="ARBA" id="ARBA00023146"/>
    </source>
</evidence>
<dbReference type="AlphaFoldDB" id="A0A1Y2FAP5"/>
<evidence type="ECO:0000313" key="9">
    <source>
        <dbReference type="EMBL" id="ORY80416.1"/>
    </source>
</evidence>
<dbReference type="InterPro" id="IPR002312">
    <property type="entry name" value="Asp/Asn-tRNA-synth_IIb"/>
</dbReference>
<accession>A0A1Y2FAP5</accession>
<feature type="domain" description="Aminoacyl-transfer RNA synthetases class-II family profile" evidence="8">
    <location>
        <begin position="145"/>
        <end position="437"/>
    </location>
</feature>
<reference evidence="9 10" key="1">
    <citation type="submission" date="2016-07" db="EMBL/GenBank/DDBJ databases">
        <title>Pervasive Adenine N6-methylation of Active Genes in Fungi.</title>
        <authorList>
            <consortium name="DOE Joint Genome Institute"/>
            <person name="Mondo S.J."/>
            <person name="Dannebaum R.O."/>
            <person name="Kuo R.C."/>
            <person name="Labutti K."/>
            <person name="Haridas S."/>
            <person name="Kuo A."/>
            <person name="Salamov A."/>
            <person name="Ahrendt S.R."/>
            <person name="Lipzen A."/>
            <person name="Sullivan W."/>
            <person name="Andreopoulos W.B."/>
            <person name="Clum A."/>
            <person name="Lindquist E."/>
            <person name="Daum C."/>
            <person name="Ramamoorthy G.K."/>
            <person name="Gryganskyi A."/>
            <person name="Culley D."/>
            <person name="Magnuson J.K."/>
            <person name="James T.Y."/>
            <person name="O'Malley M.A."/>
            <person name="Stajich J.E."/>
            <person name="Spatafora J.W."/>
            <person name="Visel A."/>
            <person name="Grigoriev I.V."/>
        </authorList>
    </citation>
    <scope>NUCLEOTIDE SEQUENCE [LARGE SCALE GENOMIC DNA]</scope>
    <source>
        <strain evidence="9 10">12-1054</strain>
    </source>
</reference>
<dbReference type="GO" id="GO:0006421">
    <property type="term" value="P:asparaginyl-tRNA aminoacylation"/>
    <property type="evidence" value="ECO:0007669"/>
    <property type="project" value="InterPro"/>
</dbReference>
<dbReference type="OMA" id="PRFPGQC"/>
<dbReference type="GO" id="GO:0005739">
    <property type="term" value="C:mitochondrion"/>
    <property type="evidence" value="ECO:0007669"/>
    <property type="project" value="TreeGrafter"/>
</dbReference>
<dbReference type="PROSITE" id="PS50862">
    <property type="entry name" value="AA_TRNA_LIGASE_II"/>
    <property type="match status" value="1"/>
</dbReference>
<dbReference type="Gene3D" id="3.30.930.10">
    <property type="entry name" value="Bira Bifunctional Protein, Domain 2"/>
    <property type="match status" value="1"/>
</dbReference>
<dbReference type="PANTHER" id="PTHR22594:SF34">
    <property type="entry name" value="ASPARAGINE--TRNA LIGASE, MITOCHONDRIAL-RELATED"/>
    <property type="match status" value="1"/>
</dbReference>
<evidence type="ECO:0000256" key="1">
    <source>
        <dbReference type="ARBA" id="ARBA00008226"/>
    </source>
</evidence>
<dbReference type="RefSeq" id="XP_040724304.1">
    <property type="nucleotide sequence ID" value="XM_040868215.1"/>
</dbReference>
<proteinExistence type="inferred from homology"/>
<dbReference type="NCBIfam" id="TIGR00457">
    <property type="entry name" value="asnS"/>
    <property type="match status" value="1"/>
</dbReference>
<gene>
    <name evidence="9" type="ORF">BCR37DRAFT_359433</name>
</gene>
<comment type="similarity">
    <text evidence="1">Belongs to the class-II aminoacyl-tRNA synthetase family.</text>
</comment>
<dbReference type="Pfam" id="PF00152">
    <property type="entry name" value="tRNA-synt_2"/>
    <property type="match status" value="1"/>
</dbReference>
<dbReference type="InterPro" id="IPR004522">
    <property type="entry name" value="Asn-tRNA-ligase"/>
</dbReference>
<sequence length="440" mass="48775">MHSQSRLPRRLLSCSLHTLRQLLKEAPAPGSITHIQGWVLSVQHLKNKSFAMISDGSTHERVQAVLTPAQAAGLSYRTSVSLRGKLVLPRRAEAAIQKYDLEVESLELLGSSPKDIPLQNKYNSAEYLRQHAHFRPQTQVSASILRLQSKVLQSVTDYFSSQDYIQTLPPVLTSSDCEGAGETFQIQQGKAFFGKPTSLAVSSQLHLECLAMGLGRVWTLAPTFRAEKSTTSRHLAEFRMLEAELSFCELPDLLTVVEGIIRAAAKSHVDGKLAAALSLSTSRNPWPRIRYEEAIIILQDAVNAGKATFTHSTCMGSALQTEHEQYLAKHFGGPLFVTHYPMKQKPFYMQKEGDSAVCFDLLVPGMGELCGGSMREHNHHALLSSMRQQGISIDEMAWYADLRKYGTVPHGGFGIGFERLVGYLIGVTNVREVAAFPRWL</sequence>
<dbReference type="Proteomes" id="UP000193685">
    <property type="component" value="Unassembled WGS sequence"/>
</dbReference>
<feature type="non-terminal residue" evidence="9">
    <location>
        <position position="440"/>
    </location>
</feature>
<keyword evidence="6" id="KW-0648">Protein biosynthesis</keyword>
<evidence type="ECO:0000259" key="8">
    <source>
        <dbReference type="PROSITE" id="PS50862"/>
    </source>
</evidence>
<dbReference type="GO" id="GO:0005524">
    <property type="term" value="F:ATP binding"/>
    <property type="evidence" value="ECO:0007669"/>
    <property type="project" value="UniProtKB-KW"/>
</dbReference>
<keyword evidence="10" id="KW-1185">Reference proteome</keyword>
<keyword evidence="4" id="KW-0547">Nucleotide-binding</keyword>
<dbReference type="GeneID" id="63784814"/>
<evidence type="ECO:0000313" key="10">
    <source>
        <dbReference type="Proteomes" id="UP000193685"/>
    </source>
</evidence>
<dbReference type="SUPFAM" id="SSF55681">
    <property type="entry name" value="Class II aaRS and biotin synthetases"/>
    <property type="match status" value="1"/>
</dbReference>
<evidence type="ECO:0000256" key="4">
    <source>
        <dbReference type="ARBA" id="ARBA00022741"/>
    </source>
</evidence>
<keyword evidence="3" id="KW-0436">Ligase</keyword>
<dbReference type="InterPro" id="IPR004364">
    <property type="entry name" value="Aa-tRNA-synt_II"/>
</dbReference>
<protein>
    <recommendedName>
        <fullName evidence="2">asparagine--tRNA ligase</fullName>
        <ecNumber evidence="2">6.1.1.22</ecNumber>
    </recommendedName>
</protein>
<keyword evidence="7" id="KW-0030">Aminoacyl-tRNA synthetase</keyword>
<dbReference type="EMBL" id="MCFI01000013">
    <property type="protein sequence ID" value="ORY80416.1"/>
    <property type="molecule type" value="Genomic_DNA"/>
</dbReference>
<dbReference type="InterPro" id="IPR012340">
    <property type="entry name" value="NA-bd_OB-fold"/>
</dbReference>
<dbReference type="InterPro" id="IPR006195">
    <property type="entry name" value="aa-tRNA-synth_II"/>
</dbReference>
<name>A0A1Y2FAP5_PROLT</name>
<evidence type="ECO:0000256" key="5">
    <source>
        <dbReference type="ARBA" id="ARBA00022840"/>
    </source>
</evidence>
<dbReference type="PANTHER" id="PTHR22594">
    <property type="entry name" value="ASPARTYL/LYSYL-TRNA SYNTHETASE"/>
    <property type="match status" value="1"/>
</dbReference>
<dbReference type="Gene3D" id="2.40.50.140">
    <property type="entry name" value="Nucleic acid-binding proteins"/>
    <property type="match status" value="1"/>
</dbReference>
<evidence type="ECO:0000256" key="6">
    <source>
        <dbReference type="ARBA" id="ARBA00022917"/>
    </source>
</evidence>
<evidence type="ECO:0000256" key="2">
    <source>
        <dbReference type="ARBA" id="ARBA00012816"/>
    </source>
</evidence>
<dbReference type="InterPro" id="IPR045864">
    <property type="entry name" value="aa-tRNA-synth_II/BPL/LPL"/>
</dbReference>
<dbReference type="EC" id="6.1.1.22" evidence="2"/>
<dbReference type="STRING" id="56484.A0A1Y2FAP5"/>
<evidence type="ECO:0000256" key="3">
    <source>
        <dbReference type="ARBA" id="ARBA00022598"/>
    </source>
</evidence>
<dbReference type="OrthoDB" id="43906at2759"/>
<dbReference type="SUPFAM" id="SSF50249">
    <property type="entry name" value="Nucleic acid-binding proteins"/>
    <property type="match status" value="1"/>
</dbReference>
<keyword evidence="5" id="KW-0067">ATP-binding</keyword>